<accession>A0A5P2W643</accession>
<feature type="region of interest" description="Disordered" evidence="1">
    <location>
        <begin position="31"/>
        <end position="50"/>
    </location>
</feature>
<evidence type="ECO:0000313" key="3">
    <source>
        <dbReference type="EMBL" id="QEV39303.1"/>
    </source>
</evidence>
<gene>
    <name evidence="3" type="ORF">CP978_12650</name>
</gene>
<keyword evidence="2" id="KW-0732">Signal</keyword>
<dbReference type="Proteomes" id="UP000325763">
    <property type="component" value="Chromosome"/>
</dbReference>
<feature type="chain" id="PRO_5043534494" evidence="2">
    <location>
        <begin position="30"/>
        <end position="189"/>
    </location>
</feature>
<dbReference type="KEGG" id="snq:CP978_12650"/>
<evidence type="ECO:0000313" key="4">
    <source>
        <dbReference type="Proteomes" id="UP000325763"/>
    </source>
</evidence>
<feature type="compositionally biased region" description="Low complexity" evidence="1">
    <location>
        <begin position="161"/>
        <end position="189"/>
    </location>
</feature>
<feature type="region of interest" description="Disordered" evidence="1">
    <location>
        <begin position="159"/>
        <end position="189"/>
    </location>
</feature>
<evidence type="ECO:0000256" key="1">
    <source>
        <dbReference type="SAM" id="MobiDB-lite"/>
    </source>
</evidence>
<protein>
    <submittedName>
        <fullName evidence="3">Uncharacterized protein</fullName>
    </submittedName>
</protein>
<dbReference type="RefSeq" id="WP_052454095.1">
    <property type="nucleotide sequence ID" value="NZ_CP009313.1"/>
</dbReference>
<name>A0A5P2W643_9ACTN</name>
<sequence>MRDLPAWRLVSCTLCAAVVLAATGPTALAADRSPRLRTHPTTAPVPGKDPLPARGHGMDGADDVAPPVADLLRAVLRADNGRISADEASKLGKAVKDAIAKVDTSAPTASAERSRGDGLARLREAVDRLIAAATSDNSRQVLPSAMGLLDGLAAVMAGDLSGTAPSGRSDSSSPSRPAISPRTTTPKAS</sequence>
<proteinExistence type="predicted"/>
<dbReference type="OrthoDB" id="4248795at2"/>
<evidence type="ECO:0000256" key="2">
    <source>
        <dbReference type="SAM" id="SignalP"/>
    </source>
</evidence>
<dbReference type="AlphaFoldDB" id="A0A5P2W643"/>
<reference evidence="3 4" key="1">
    <citation type="submission" date="2017-09" db="EMBL/GenBank/DDBJ databases">
        <title>Streptomyces genome completion.</title>
        <authorList>
            <person name="Lee N."/>
            <person name="Cho B.-K."/>
        </authorList>
    </citation>
    <scope>NUCLEOTIDE SEQUENCE [LARGE SCALE GENOMIC DNA]</scope>
    <source>
        <strain evidence="3 4">ATCC 14899</strain>
    </source>
</reference>
<organism evidence="3 4">
    <name type="scientific">Streptomyces nodosus</name>
    <dbReference type="NCBI Taxonomy" id="40318"/>
    <lineage>
        <taxon>Bacteria</taxon>
        <taxon>Bacillati</taxon>
        <taxon>Actinomycetota</taxon>
        <taxon>Actinomycetes</taxon>
        <taxon>Kitasatosporales</taxon>
        <taxon>Streptomycetaceae</taxon>
        <taxon>Streptomyces</taxon>
    </lineage>
</organism>
<dbReference type="EMBL" id="CP023747">
    <property type="protein sequence ID" value="QEV39303.1"/>
    <property type="molecule type" value="Genomic_DNA"/>
</dbReference>
<feature type="signal peptide" evidence="2">
    <location>
        <begin position="1"/>
        <end position="29"/>
    </location>
</feature>